<dbReference type="EMBL" id="GECU01028792">
    <property type="protein sequence ID" value="JAS78914.1"/>
    <property type="molecule type" value="Transcribed_RNA"/>
</dbReference>
<dbReference type="InterPro" id="IPR027417">
    <property type="entry name" value="P-loop_NTPase"/>
</dbReference>
<evidence type="ECO:0000256" key="3">
    <source>
        <dbReference type="ARBA" id="ARBA00022806"/>
    </source>
</evidence>
<dbReference type="Pfam" id="PF00270">
    <property type="entry name" value="DEAD"/>
    <property type="match status" value="1"/>
</dbReference>
<dbReference type="GO" id="GO:0003724">
    <property type="term" value="F:RNA helicase activity"/>
    <property type="evidence" value="ECO:0007669"/>
    <property type="project" value="TreeGrafter"/>
</dbReference>
<evidence type="ECO:0000256" key="4">
    <source>
        <dbReference type="ARBA" id="ARBA00022840"/>
    </source>
</evidence>
<feature type="non-terminal residue" evidence="6">
    <location>
        <position position="1"/>
    </location>
</feature>
<dbReference type="InterPro" id="IPR011545">
    <property type="entry name" value="DEAD/DEAH_box_helicase_dom"/>
</dbReference>
<dbReference type="GO" id="GO:0005829">
    <property type="term" value="C:cytosol"/>
    <property type="evidence" value="ECO:0007669"/>
    <property type="project" value="TreeGrafter"/>
</dbReference>
<evidence type="ECO:0000256" key="2">
    <source>
        <dbReference type="ARBA" id="ARBA00022801"/>
    </source>
</evidence>
<feature type="non-terminal residue" evidence="6">
    <location>
        <position position="99"/>
    </location>
</feature>
<keyword evidence="4" id="KW-0067">ATP-binding</keyword>
<keyword evidence="2" id="KW-0378">Hydrolase</keyword>
<accession>A0A1B6HW56</accession>
<reference evidence="6" key="1">
    <citation type="submission" date="2015-11" db="EMBL/GenBank/DDBJ databases">
        <title>De novo transcriptome assembly of four potential Pierce s Disease insect vectors from Arizona vineyards.</title>
        <authorList>
            <person name="Tassone E.E."/>
        </authorList>
    </citation>
    <scope>NUCLEOTIDE SEQUENCE</scope>
</reference>
<dbReference type="GO" id="GO:0003676">
    <property type="term" value="F:nucleic acid binding"/>
    <property type="evidence" value="ECO:0007669"/>
    <property type="project" value="InterPro"/>
</dbReference>
<gene>
    <name evidence="6" type="ORF">g.56178</name>
</gene>
<dbReference type="InterPro" id="IPR050079">
    <property type="entry name" value="DEAD_box_RNA_helicase"/>
</dbReference>
<dbReference type="GO" id="GO:0016787">
    <property type="term" value="F:hydrolase activity"/>
    <property type="evidence" value="ECO:0007669"/>
    <property type="project" value="UniProtKB-KW"/>
</dbReference>
<proteinExistence type="predicted"/>
<name>A0A1B6HW56_9HEMI</name>
<sequence>GIRAEIAEAIERAGFAYPSPVQVLSIPCAVKGQDLLVRARNGTGKSAAFIVPIINRIDVAKGLQAVILVPIRELALQISKVFVTLGRQMGIKSVPLVGG</sequence>
<evidence type="ECO:0000256" key="1">
    <source>
        <dbReference type="ARBA" id="ARBA00022741"/>
    </source>
</evidence>
<dbReference type="PANTHER" id="PTHR47959">
    <property type="entry name" value="ATP-DEPENDENT RNA HELICASE RHLE-RELATED"/>
    <property type="match status" value="1"/>
</dbReference>
<dbReference type="AlphaFoldDB" id="A0A1B6HW56"/>
<organism evidence="6">
    <name type="scientific">Homalodisca liturata</name>
    <dbReference type="NCBI Taxonomy" id="320908"/>
    <lineage>
        <taxon>Eukaryota</taxon>
        <taxon>Metazoa</taxon>
        <taxon>Ecdysozoa</taxon>
        <taxon>Arthropoda</taxon>
        <taxon>Hexapoda</taxon>
        <taxon>Insecta</taxon>
        <taxon>Pterygota</taxon>
        <taxon>Neoptera</taxon>
        <taxon>Paraneoptera</taxon>
        <taxon>Hemiptera</taxon>
        <taxon>Auchenorrhyncha</taxon>
        <taxon>Membracoidea</taxon>
        <taxon>Cicadellidae</taxon>
        <taxon>Cicadellinae</taxon>
        <taxon>Proconiini</taxon>
        <taxon>Homalodisca</taxon>
    </lineage>
</organism>
<dbReference type="PROSITE" id="PS51192">
    <property type="entry name" value="HELICASE_ATP_BIND_1"/>
    <property type="match status" value="1"/>
</dbReference>
<evidence type="ECO:0000259" key="5">
    <source>
        <dbReference type="PROSITE" id="PS51192"/>
    </source>
</evidence>
<dbReference type="GO" id="GO:0005524">
    <property type="term" value="F:ATP binding"/>
    <property type="evidence" value="ECO:0007669"/>
    <property type="project" value="UniProtKB-KW"/>
</dbReference>
<protein>
    <recommendedName>
        <fullName evidence="5">Helicase ATP-binding domain-containing protein</fullName>
    </recommendedName>
</protein>
<dbReference type="Gene3D" id="3.40.50.300">
    <property type="entry name" value="P-loop containing nucleotide triphosphate hydrolases"/>
    <property type="match status" value="1"/>
</dbReference>
<keyword evidence="1" id="KW-0547">Nucleotide-binding</keyword>
<dbReference type="SUPFAM" id="SSF52540">
    <property type="entry name" value="P-loop containing nucleoside triphosphate hydrolases"/>
    <property type="match status" value="1"/>
</dbReference>
<feature type="domain" description="Helicase ATP-binding" evidence="5">
    <location>
        <begin position="26"/>
        <end position="99"/>
    </location>
</feature>
<dbReference type="PANTHER" id="PTHR47959:SF13">
    <property type="entry name" value="ATP-DEPENDENT RNA HELICASE RHLE"/>
    <property type="match status" value="1"/>
</dbReference>
<dbReference type="InterPro" id="IPR014001">
    <property type="entry name" value="Helicase_ATP-bd"/>
</dbReference>
<keyword evidence="3" id="KW-0347">Helicase</keyword>
<evidence type="ECO:0000313" key="6">
    <source>
        <dbReference type="EMBL" id="JAS78914.1"/>
    </source>
</evidence>